<sequence length="196" mass="22292">MPSVKKLEERGRKLKEQQIVVIKQKEDFKTEPVIDVTTLHRSAELFFTSAVSTLSGSLPLGTVLTILLIHVCGADLVAAVSAGILHLFSINVFMDLVFGMITLHYVNKMKRERKELQRKLQVMEQDCRDEAAALQEVKNKLKTWMHHIRATAEDMEAEAEETKQKLQAREKEVNIFNQSEYLLVGNENVEQETGQA</sequence>
<proteinExistence type="predicted"/>
<protein>
    <submittedName>
        <fullName evidence="3">Uncharacterized protein</fullName>
    </submittedName>
</protein>
<dbReference type="EMBL" id="NHOQ01000945">
    <property type="protein sequence ID" value="PWA28120.1"/>
    <property type="molecule type" value="Genomic_DNA"/>
</dbReference>
<feature type="transmembrane region" description="Helical" evidence="2">
    <location>
        <begin position="45"/>
        <end position="71"/>
    </location>
</feature>
<evidence type="ECO:0000313" key="4">
    <source>
        <dbReference type="Proteomes" id="UP000250572"/>
    </source>
</evidence>
<gene>
    <name evidence="3" type="ORF">CCH79_00018286</name>
</gene>
<organism evidence="3 4">
    <name type="scientific">Gambusia affinis</name>
    <name type="common">Western mosquitofish</name>
    <name type="synonym">Heterandria affinis</name>
    <dbReference type="NCBI Taxonomy" id="33528"/>
    <lineage>
        <taxon>Eukaryota</taxon>
        <taxon>Metazoa</taxon>
        <taxon>Chordata</taxon>
        <taxon>Craniata</taxon>
        <taxon>Vertebrata</taxon>
        <taxon>Euteleostomi</taxon>
        <taxon>Actinopterygii</taxon>
        <taxon>Neopterygii</taxon>
        <taxon>Teleostei</taxon>
        <taxon>Neoteleostei</taxon>
        <taxon>Acanthomorphata</taxon>
        <taxon>Ovalentaria</taxon>
        <taxon>Atherinomorphae</taxon>
        <taxon>Cyprinodontiformes</taxon>
        <taxon>Poeciliidae</taxon>
        <taxon>Poeciliinae</taxon>
        <taxon>Gambusia</taxon>
    </lineage>
</organism>
<keyword evidence="4" id="KW-1185">Reference proteome</keyword>
<dbReference type="AlphaFoldDB" id="A0A315VYT0"/>
<keyword evidence="1" id="KW-0175">Coiled coil</keyword>
<evidence type="ECO:0000256" key="2">
    <source>
        <dbReference type="SAM" id="Phobius"/>
    </source>
</evidence>
<dbReference type="Proteomes" id="UP000250572">
    <property type="component" value="Unassembled WGS sequence"/>
</dbReference>
<comment type="caution">
    <text evidence="3">The sequence shown here is derived from an EMBL/GenBank/DDBJ whole genome shotgun (WGS) entry which is preliminary data.</text>
</comment>
<keyword evidence="2" id="KW-0812">Transmembrane</keyword>
<name>A0A315VYT0_GAMAF</name>
<accession>A0A315VYT0</accession>
<evidence type="ECO:0000313" key="3">
    <source>
        <dbReference type="EMBL" id="PWA28120.1"/>
    </source>
</evidence>
<evidence type="ECO:0000256" key="1">
    <source>
        <dbReference type="SAM" id="Coils"/>
    </source>
</evidence>
<reference evidence="3 4" key="1">
    <citation type="journal article" date="2018" name="G3 (Bethesda)">
        <title>A High-Quality Reference Genome for the Invasive Mosquitofish Gambusia affinis Using a Chicago Library.</title>
        <authorList>
            <person name="Hoffberg S.L."/>
            <person name="Troendle N.J."/>
            <person name="Glenn T.C."/>
            <person name="Mahmud O."/>
            <person name="Louha S."/>
            <person name="Chalopin D."/>
            <person name="Bennetzen J.L."/>
            <person name="Mauricio R."/>
        </authorList>
    </citation>
    <scope>NUCLEOTIDE SEQUENCE [LARGE SCALE GENOMIC DNA]</scope>
    <source>
        <strain evidence="3">NE01/NJP1002.9</strain>
        <tissue evidence="3">Muscle</tissue>
    </source>
</reference>
<feature type="non-terminal residue" evidence="3">
    <location>
        <position position="196"/>
    </location>
</feature>
<feature type="coiled-coil region" evidence="1">
    <location>
        <begin position="106"/>
        <end position="172"/>
    </location>
</feature>
<feature type="transmembrane region" description="Helical" evidence="2">
    <location>
        <begin position="83"/>
        <end position="106"/>
    </location>
</feature>
<keyword evidence="2" id="KW-0472">Membrane</keyword>
<keyword evidence="2" id="KW-1133">Transmembrane helix</keyword>